<reference evidence="8" key="1">
    <citation type="submission" date="2018-06" db="EMBL/GenBank/DDBJ databases">
        <authorList>
            <person name="Zhirakovskaya E."/>
        </authorList>
    </citation>
    <scope>NUCLEOTIDE SEQUENCE</scope>
</reference>
<dbReference type="InterPro" id="IPR045062">
    <property type="entry name" value="Cyt_c_biogenesis_CcsA/CcmC"/>
</dbReference>
<dbReference type="PANTHER" id="PTHR30071">
    <property type="entry name" value="HEME EXPORTER PROTEIN C"/>
    <property type="match status" value="1"/>
</dbReference>
<dbReference type="PANTHER" id="PTHR30071:SF1">
    <property type="entry name" value="CYTOCHROME B_B6 PROTEIN-RELATED"/>
    <property type="match status" value="1"/>
</dbReference>
<name>A0A3B1DYE8_9ZZZZ</name>
<feature type="transmembrane region" description="Helical" evidence="6">
    <location>
        <begin position="463"/>
        <end position="491"/>
    </location>
</feature>
<keyword evidence="2 6" id="KW-0812">Transmembrane</keyword>
<gene>
    <name evidence="8" type="ORF">MNBD_UNCLBAC01-1081</name>
</gene>
<dbReference type="InterPro" id="IPR002541">
    <property type="entry name" value="Cyt_c_assembly"/>
</dbReference>
<dbReference type="GO" id="GO:0017004">
    <property type="term" value="P:cytochrome complex assembly"/>
    <property type="evidence" value="ECO:0007669"/>
    <property type="project" value="UniProtKB-KW"/>
</dbReference>
<keyword evidence="5 6" id="KW-0472">Membrane</keyword>
<feature type="transmembrane region" description="Helical" evidence="6">
    <location>
        <begin position="340"/>
        <end position="361"/>
    </location>
</feature>
<dbReference type="GO" id="GO:0020037">
    <property type="term" value="F:heme binding"/>
    <property type="evidence" value="ECO:0007669"/>
    <property type="project" value="InterPro"/>
</dbReference>
<feature type="transmembrane region" description="Helical" evidence="6">
    <location>
        <begin position="611"/>
        <end position="628"/>
    </location>
</feature>
<evidence type="ECO:0000256" key="4">
    <source>
        <dbReference type="ARBA" id="ARBA00022989"/>
    </source>
</evidence>
<comment type="subcellular location">
    <subcellularLocation>
        <location evidence="1">Membrane</location>
        <topology evidence="1">Multi-pass membrane protein</topology>
    </subcellularLocation>
</comment>
<feature type="transmembrane region" description="Helical" evidence="6">
    <location>
        <begin position="547"/>
        <end position="564"/>
    </location>
</feature>
<dbReference type="GO" id="GO:0005886">
    <property type="term" value="C:plasma membrane"/>
    <property type="evidence" value="ECO:0007669"/>
    <property type="project" value="TreeGrafter"/>
</dbReference>
<keyword evidence="4 6" id="KW-1133">Transmembrane helix</keyword>
<evidence type="ECO:0000256" key="3">
    <source>
        <dbReference type="ARBA" id="ARBA00022748"/>
    </source>
</evidence>
<evidence type="ECO:0000259" key="7">
    <source>
        <dbReference type="Pfam" id="PF01578"/>
    </source>
</evidence>
<feature type="transmembrane region" description="Helical" evidence="6">
    <location>
        <begin position="397"/>
        <end position="418"/>
    </location>
</feature>
<feature type="transmembrane region" description="Helical" evidence="6">
    <location>
        <begin position="368"/>
        <end position="391"/>
    </location>
</feature>
<evidence type="ECO:0000313" key="8">
    <source>
        <dbReference type="EMBL" id="VAX37445.1"/>
    </source>
</evidence>
<evidence type="ECO:0000256" key="6">
    <source>
        <dbReference type="SAM" id="Phobius"/>
    </source>
</evidence>
<keyword evidence="3" id="KW-0201">Cytochrome c-type biogenesis</keyword>
<proteinExistence type="predicted"/>
<feature type="domain" description="Cytochrome c assembly protein" evidence="7">
    <location>
        <begin position="398"/>
        <end position="599"/>
    </location>
</feature>
<dbReference type="EMBL" id="UOGJ01000128">
    <property type="protein sequence ID" value="VAX37445.1"/>
    <property type="molecule type" value="Genomic_DNA"/>
</dbReference>
<sequence length="637" mass="72350">MFKRLILTLFFLSLGIQSVYAQQPLCPLERTTKPKKVTSFDVLKEFPVLHQGRIKPLDTYARHLLLQLSGRKSYDRTPAIEWLAALIFSPETTWDDKVFLINNPQVPMALGIEPEKKRRYTFNQLSPNLNKLTELARVVDKIEQNERSITEREILRVYRNTILFLQHTHLSSFAFPHQNFQVSDSEIINQLKLPKQNGYSFLDIALTANLIQAATENLDMNAVEGWSYKEKSLFQLLDNLYQWSMYYQELPFHVIPTVSDQDEVWLSPWDAMNNEFYEGVIRKELDLWRNVIVGYWNADQSLFDSSIRTLQVSMNSRVNKKERKAISKISTEVFYNKGNFLLWAKLLYGTAFLLFLLSLFLSKSFLYWPSLLLVIAGFIPHITVLVLRIIILSRPPVANLFDTFFFVALIGVLIGLIVEMRNKQGIGIAVASLCGLVFLLISGKYAAEGDTLQVLVAVLNSNFWLATHVITISIGYAGCYIATFIGHIYIIQTCVGKIGKKALESTYRNLMGTLNFGLFMTFFGTILGGIWADQSWGRFWGWDPKENGALLIVLWSALIIHAKIGRLIGPYGLAVGTVLGGIVVMWAWLGVNLLNVGLHSYGFTSGIAHSLYAYVLFEILFLGAAAFVRHKRLKVGV</sequence>
<dbReference type="AlphaFoldDB" id="A0A3B1DYE8"/>
<evidence type="ECO:0000256" key="2">
    <source>
        <dbReference type="ARBA" id="ARBA00022692"/>
    </source>
</evidence>
<evidence type="ECO:0000256" key="5">
    <source>
        <dbReference type="ARBA" id="ARBA00023136"/>
    </source>
</evidence>
<organism evidence="8">
    <name type="scientific">hydrothermal vent metagenome</name>
    <dbReference type="NCBI Taxonomy" id="652676"/>
    <lineage>
        <taxon>unclassified sequences</taxon>
        <taxon>metagenomes</taxon>
        <taxon>ecological metagenomes</taxon>
    </lineage>
</organism>
<accession>A0A3B1DYE8</accession>
<evidence type="ECO:0000256" key="1">
    <source>
        <dbReference type="ARBA" id="ARBA00004141"/>
    </source>
</evidence>
<dbReference type="Pfam" id="PF01578">
    <property type="entry name" value="Cytochrom_C_asm"/>
    <property type="match status" value="1"/>
</dbReference>
<feature type="transmembrane region" description="Helical" evidence="6">
    <location>
        <begin position="512"/>
        <end position="532"/>
    </location>
</feature>
<feature type="transmembrane region" description="Helical" evidence="6">
    <location>
        <begin position="571"/>
        <end position="591"/>
    </location>
</feature>
<feature type="transmembrane region" description="Helical" evidence="6">
    <location>
        <begin position="425"/>
        <end position="443"/>
    </location>
</feature>
<protein>
    <submittedName>
        <fullName evidence="8">Cytochrome C-type biogenesis protein</fullName>
    </submittedName>
</protein>